<protein>
    <submittedName>
        <fullName evidence="4">CheY-like chemotaxis protein</fullName>
    </submittedName>
</protein>
<evidence type="ECO:0000256" key="1">
    <source>
        <dbReference type="ARBA" id="ARBA00022553"/>
    </source>
</evidence>
<dbReference type="PANTHER" id="PTHR44591">
    <property type="entry name" value="STRESS RESPONSE REGULATOR PROTEIN 1"/>
    <property type="match status" value="1"/>
</dbReference>
<feature type="modified residue" description="4-aspartylphosphate" evidence="2">
    <location>
        <position position="56"/>
    </location>
</feature>
<reference evidence="4 5" key="1">
    <citation type="submission" date="2020-08" db="EMBL/GenBank/DDBJ databases">
        <title>Genomic Encyclopedia of Type Strains, Phase IV (KMG-V): Genome sequencing to study the core and pangenomes of soil and plant-associated prokaryotes.</title>
        <authorList>
            <person name="Whitman W."/>
        </authorList>
    </citation>
    <scope>NUCLEOTIDE SEQUENCE [LARGE SCALE GENOMIC DNA]</scope>
    <source>
        <strain evidence="4 5">M8UP14</strain>
    </source>
</reference>
<dbReference type="Pfam" id="PF00072">
    <property type="entry name" value="Response_reg"/>
    <property type="match status" value="1"/>
</dbReference>
<dbReference type="CDD" id="cd00156">
    <property type="entry name" value="REC"/>
    <property type="match status" value="1"/>
</dbReference>
<keyword evidence="1 2" id="KW-0597">Phosphoprotein</keyword>
<accession>A0A7W7ZG98</accession>
<dbReference type="InterPro" id="IPR011006">
    <property type="entry name" value="CheY-like_superfamily"/>
</dbReference>
<evidence type="ECO:0000259" key="3">
    <source>
        <dbReference type="PROSITE" id="PS50110"/>
    </source>
</evidence>
<dbReference type="SMART" id="SM00448">
    <property type="entry name" value="REC"/>
    <property type="match status" value="1"/>
</dbReference>
<dbReference type="GO" id="GO:0000160">
    <property type="term" value="P:phosphorelay signal transduction system"/>
    <property type="evidence" value="ECO:0007669"/>
    <property type="project" value="InterPro"/>
</dbReference>
<dbReference type="PROSITE" id="PS50110">
    <property type="entry name" value="RESPONSE_REGULATORY"/>
    <property type="match status" value="1"/>
</dbReference>
<keyword evidence="5" id="KW-1185">Reference proteome</keyword>
<comment type="caution">
    <text evidence="4">The sequence shown here is derived from an EMBL/GenBank/DDBJ whole genome shotgun (WGS) entry which is preliminary data.</text>
</comment>
<dbReference type="RefSeq" id="WP_184220196.1">
    <property type="nucleotide sequence ID" value="NZ_JACHIP010000005.1"/>
</dbReference>
<proteinExistence type="predicted"/>
<dbReference type="Gene3D" id="3.40.50.2300">
    <property type="match status" value="1"/>
</dbReference>
<evidence type="ECO:0000256" key="2">
    <source>
        <dbReference type="PROSITE-ProRule" id="PRU00169"/>
    </source>
</evidence>
<dbReference type="PANTHER" id="PTHR44591:SF3">
    <property type="entry name" value="RESPONSE REGULATORY DOMAIN-CONTAINING PROTEIN"/>
    <property type="match status" value="1"/>
</dbReference>
<dbReference type="EMBL" id="JACHIP010000005">
    <property type="protein sequence ID" value="MBB5059188.1"/>
    <property type="molecule type" value="Genomic_DNA"/>
</dbReference>
<dbReference type="AlphaFoldDB" id="A0A7W7ZG98"/>
<dbReference type="Proteomes" id="UP000540989">
    <property type="component" value="Unassembled WGS sequence"/>
</dbReference>
<name>A0A7W7ZG98_9BACT</name>
<dbReference type="InterPro" id="IPR001789">
    <property type="entry name" value="Sig_transdc_resp-reg_receiver"/>
</dbReference>
<feature type="domain" description="Response regulatory" evidence="3">
    <location>
        <begin position="7"/>
        <end position="119"/>
    </location>
</feature>
<organism evidence="4 5">
    <name type="scientific">Granulicella aggregans</name>
    <dbReference type="NCBI Taxonomy" id="474949"/>
    <lineage>
        <taxon>Bacteria</taxon>
        <taxon>Pseudomonadati</taxon>
        <taxon>Acidobacteriota</taxon>
        <taxon>Terriglobia</taxon>
        <taxon>Terriglobales</taxon>
        <taxon>Acidobacteriaceae</taxon>
        <taxon>Granulicella</taxon>
    </lineage>
</organism>
<gene>
    <name evidence="4" type="ORF">HDF16_003911</name>
</gene>
<evidence type="ECO:0000313" key="4">
    <source>
        <dbReference type="EMBL" id="MBB5059188.1"/>
    </source>
</evidence>
<sequence>MAERKPKLLIVDDEPTTRDLLTQVFTRRGHDVLSAKDGFAALEQIKAESPDVILSDLNMPGMSGFELLSVVRRRIPGIYVIATSGAFAGDGVPNGIAADAYYAKATGLTYLFDLMQNASLPNPASRNRSSSATPIWISPTDRDASLKAQVLISCSDCLRAFSLSVEAADFVIHETLCVYCGTQIHYATVQPMNPASPLQFSSQERARAEQ</sequence>
<dbReference type="InterPro" id="IPR050595">
    <property type="entry name" value="Bact_response_regulator"/>
</dbReference>
<evidence type="ECO:0000313" key="5">
    <source>
        <dbReference type="Proteomes" id="UP000540989"/>
    </source>
</evidence>
<dbReference type="SUPFAM" id="SSF52172">
    <property type="entry name" value="CheY-like"/>
    <property type="match status" value="1"/>
</dbReference>